<evidence type="ECO:0000313" key="2">
    <source>
        <dbReference type="EMBL" id="SMC48258.1"/>
    </source>
</evidence>
<dbReference type="RefSeq" id="WP_143806872.1">
    <property type="nucleotide sequence ID" value="NZ_FWXW01000002.1"/>
</dbReference>
<evidence type="ECO:0000313" key="3">
    <source>
        <dbReference type="Proteomes" id="UP000192790"/>
    </source>
</evidence>
<dbReference type="OrthoDB" id="1743319at2"/>
<organism evidence="2 3">
    <name type="scientific">Papillibacter cinnamivorans DSM 12816</name>
    <dbReference type="NCBI Taxonomy" id="1122930"/>
    <lineage>
        <taxon>Bacteria</taxon>
        <taxon>Bacillati</taxon>
        <taxon>Bacillota</taxon>
        <taxon>Clostridia</taxon>
        <taxon>Eubacteriales</taxon>
        <taxon>Oscillospiraceae</taxon>
        <taxon>Papillibacter</taxon>
    </lineage>
</organism>
<dbReference type="SUPFAM" id="SSF69318">
    <property type="entry name" value="Integrin alpha N-terminal domain"/>
    <property type="match status" value="2"/>
</dbReference>
<protein>
    <recommendedName>
        <fullName evidence="4">Repeat domain-containing protein</fullName>
    </recommendedName>
</protein>
<proteinExistence type="predicted"/>
<evidence type="ECO:0000256" key="1">
    <source>
        <dbReference type="SAM" id="SignalP"/>
    </source>
</evidence>
<dbReference type="InterPro" id="IPR028994">
    <property type="entry name" value="Integrin_alpha_N"/>
</dbReference>
<sequence length="449" mass="49737">MLKARKLIAILLLAAAVGQLSGCFFESGDELYALPKPPENYVELQKKIEEVLATGAEYAAPTAGPNSQSVQLVDVDGDGESEAIACFRFSGDKPLKIYIFKRVDAAYQTMAVIEGSGTAINTIQYADLNGDGVSEFIVGWQISTEIHAMAVYSVKDYVITELMVSSYSKLLVFDMNNDGLDDIVLLRFDTSDGVGIAEAYSWQGKGMELNSQVRLSVTQDSLTRVVTGYLQEDVPAVFIAGTYGVSGLITDILASQNGVLTNITMNADTGISIETARYYAVYATDINGDGIMELPQPVPFPTYKDKKTADVYLKIYWRQYSLSAKVTRVSTTYHNNADGWYLVLPDGWEDRITVSRRDTVTGERAIIFSIWTDENTKPVEFLAIYTLTGDNREARSQIGNRFILKKQVEAIYAAEFLAGNNNWSYAISQDELISRFNLIKKEWITGYNS</sequence>
<feature type="chain" id="PRO_5039142155" description="Repeat domain-containing protein" evidence="1">
    <location>
        <begin position="23"/>
        <end position="449"/>
    </location>
</feature>
<keyword evidence="1" id="KW-0732">Signal</keyword>
<accession>A0A1W1ZJK3</accession>
<dbReference type="EMBL" id="FWXW01000002">
    <property type="protein sequence ID" value="SMC48258.1"/>
    <property type="molecule type" value="Genomic_DNA"/>
</dbReference>
<dbReference type="Proteomes" id="UP000192790">
    <property type="component" value="Unassembled WGS sequence"/>
</dbReference>
<dbReference type="STRING" id="1122930.SAMN02745168_1144"/>
<reference evidence="2 3" key="1">
    <citation type="submission" date="2017-04" db="EMBL/GenBank/DDBJ databases">
        <authorList>
            <person name="Afonso C.L."/>
            <person name="Miller P.J."/>
            <person name="Scott M.A."/>
            <person name="Spackman E."/>
            <person name="Goraichik I."/>
            <person name="Dimitrov K.M."/>
            <person name="Suarez D.L."/>
            <person name="Swayne D.E."/>
        </authorList>
    </citation>
    <scope>NUCLEOTIDE SEQUENCE [LARGE SCALE GENOMIC DNA]</scope>
    <source>
        <strain evidence="2 3">DSM 12816</strain>
    </source>
</reference>
<dbReference type="AlphaFoldDB" id="A0A1W1ZJK3"/>
<name>A0A1W1ZJK3_9FIRM</name>
<keyword evidence="3" id="KW-1185">Reference proteome</keyword>
<feature type="signal peptide" evidence="1">
    <location>
        <begin position="1"/>
        <end position="22"/>
    </location>
</feature>
<evidence type="ECO:0008006" key="4">
    <source>
        <dbReference type="Google" id="ProtNLM"/>
    </source>
</evidence>
<gene>
    <name evidence="2" type="ORF">SAMN02745168_1144</name>
</gene>